<dbReference type="Pfam" id="PF01261">
    <property type="entry name" value="AP_endonuc_2"/>
    <property type="match status" value="1"/>
</dbReference>
<proteinExistence type="inferred from homology"/>
<dbReference type="PANTHER" id="PTHR43489">
    <property type="entry name" value="ISOMERASE"/>
    <property type="match status" value="1"/>
</dbReference>
<evidence type="ECO:0000256" key="3">
    <source>
        <dbReference type="PIRSR" id="PIRSR006241-50"/>
    </source>
</evidence>
<reference evidence="5" key="1">
    <citation type="submission" date="2022-10" db="EMBL/GenBank/DDBJ databases">
        <title>The WGS of Solirubrobacter ginsenosidimutans DSM 21036.</title>
        <authorList>
            <person name="Jiang Z."/>
        </authorList>
    </citation>
    <scope>NUCLEOTIDE SEQUENCE</scope>
    <source>
        <strain evidence="5">DSM 21036</strain>
    </source>
</reference>
<comment type="caution">
    <text evidence="5">The sequence shown here is derived from an EMBL/GenBank/DDBJ whole genome shotgun (WGS) entry which is preliminary data.</text>
</comment>
<dbReference type="SUPFAM" id="SSF51658">
    <property type="entry name" value="Xylose isomerase-like"/>
    <property type="match status" value="1"/>
</dbReference>
<dbReference type="GO" id="GO:0008903">
    <property type="term" value="F:hydroxypyruvate isomerase activity"/>
    <property type="evidence" value="ECO:0007669"/>
    <property type="project" value="TreeGrafter"/>
</dbReference>
<dbReference type="RefSeq" id="WP_270040060.1">
    <property type="nucleotide sequence ID" value="NZ_JAPDOD010000008.1"/>
</dbReference>
<dbReference type="AlphaFoldDB" id="A0A9X3RZJ3"/>
<evidence type="ECO:0000313" key="6">
    <source>
        <dbReference type="Proteomes" id="UP001149140"/>
    </source>
</evidence>
<keyword evidence="6" id="KW-1185">Reference proteome</keyword>
<feature type="active site" description="Proton donor/acceptor" evidence="3">
    <location>
        <position position="139"/>
    </location>
</feature>
<dbReference type="InterPro" id="IPR050417">
    <property type="entry name" value="Sugar_Epim/Isomerase"/>
</dbReference>
<dbReference type="PANTHER" id="PTHR43489:SF6">
    <property type="entry name" value="HYDROXYPYRUVATE ISOMERASE-RELATED"/>
    <property type="match status" value="1"/>
</dbReference>
<dbReference type="InterPro" id="IPR013022">
    <property type="entry name" value="Xyl_isomerase-like_TIM-brl"/>
</dbReference>
<evidence type="ECO:0000313" key="5">
    <source>
        <dbReference type="EMBL" id="MDA0160935.1"/>
    </source>
</evidence>
<feature type="active site" description="Proton donor/acceptor" evidence="3">
    <location>
        <position position="236"/>
    </location>
</feature>
<dbReference type="Gene3D" id="3.20.20.150">
    <property type="entry name" value="Divalent-metal-dependent TIM barrel enzymes"/>
    <property type="match status" value="1"/>
</dbReference>
<evidence type="ECO:0000259" key="4">
    <source>
        <dbReference type="Pfam" id="PF01261"/>
    </source>
</evidence>
<feature type="domain" description="Xylose isomerase-like TIM barrel" evidence="4">
    <location>
        <begin position="23"/>
        <end position="251"/>
    </location>
</feature>
<gene>
    <name evidence="5" type="ORF">OM076_11720</name>
</gene>
<evidence type="ECO:0000256" key="2">
    <source>
        <dbReference type="PIRNR" id="PIRNR006241"/>
    </source>
</evidence>
<evidence type="ECO:0000256" key="1">
    <source>
        <dbReference type="ARBA" id="ARBA00023235"/>
    </source>
</evidence>
<dbReference type="EMBL" id="JAPDOD010000008">
    <property type="protein sequence ID" value="MDA0160935.1"/>
    <property type="molecule type" value="Genomic_DNA"/>
</dbReference>
<dbReference type="GO" id="GO:0046487">
    <property type="term" value="P:glyoxylate metabolic process"/>
    <property type="evidence" value="ECO:0007669"/>
    <property type="project" value="TreeGrafter"/>
</dbReference>
<organism evidence="5 6">
    <name type="scientific">Solirubrobacter ginsenosidimutans</name>
    <dbReference type="NCBI Taxonomy" id="490573"/>
    <lineage>
        <taxon>Bacteria</taxon>
        <taxon>Bacillati</taxon>
        <taxon>Actinomycetota</taxon>
        <taxon>Thermoleophilia</taxon>
        <taxon>Solirubrobacterales</taxon>
        <taxon>Solirubrobacteraceae</taxon>
        <taxon>Solirubrobacter</taxon>
    </lineage>
</organism>
<dbReference type="InterPro" id="IPR026040">
    <property type="entry name" value="HyI-like"/>
</dbReference>
<comment type="similarity">
    <text evidence="2">Belongs to the hyi family.</text>
</comment>
<keyword evidence="1 2" id="KW-0413">Isomerase</keyword>
<protein>
    <submittedName>
        <fullName evidence="5">TIM barrel protein</fullName>
    </submittedName>
</protein>
<dbReference type="PIRSF" id="PIRSF006241">
    <property type="entry name" value="HyI"/>
    <property type="match status" value="1"/>
</dbReference>
<dbReference type="InterPro" id="IPR036237">
    <property type="entry name" value="Xyl_isomerase-like_sf"/>
</dbReference>
<accession>A0A9X3RZJ3</accession>
<dbReference type="Proteomes" id="UP001149140">
    <property type="component" value="Unassembled WGS sequence"/>
</dbReference>
<name>A0A9X3RZJ3_9ACTN</name>
<sequence>MTPRFAANVSILFTEWPFLERFGAAAAAGFDAVEFWWPEQPLEAVAEAARGHEVVLINFDGGALAAGERGYLNDPAREERWRAHVPEAVAFARTVGCGQMNALVGLALPEVPRAEQLARAVEQVRFAARAAAPITVLIEAINTLDHGPYLVSSTAEAAAFARAVGEPNVALQFDVFHMARMGEDVFAALREHIDVIAHVQIADHPGRGEPGSGSLDFDALYALLDELGYDGWVSAEYRPTGATEASLSWLR</sequence>